<accession>A0A2N0X5T6</accession>
<dbReference type="GO" id="GO:0005829">
    <property type="term" value="C:cytosol"/>
    <property type="evidence" value="ECO:0007669"/>
    <property type="project" value="TreeGrafter"/>
</dbReference>
<comment type="similarity">
    <text evidence="1">Belongs to the UPF0301 (AlgH) family.</text>
</comment>
<proteinExistence type="inferred from homology"/>
<dbReference type="InterPro" id="IPR003774">
    <property type="entry name" value="AlgH-like"/>
</dbReference>
<evidence type="ECO:0000256" key="1">
    <source>
        <dbReference type="ARBA" id="ARBA00009600"/>
    </source>
</evidence>
<evidence type="ECO:0008006" key="4">
    <source>
        <dbReference type="Google" id="ProtNLM"/>
    </source>
</evidence>
<evidence type="ECO:0000313" key="3">
    <source>
        <dbReference type="Proteomes" id="UP000233249"/>
    </source>
</evidence>
<dbReference type="Pfam" id="PF02622">
    <property type="entry name" value="DUF179"/>
    <property type="match status" value="1"/>
</dbReference>
<dbReference type="SUPFAM" id="SSF143456">
    <property type="entry name" value="VC0467-like"/>
    <property type="match status" value="1"/>
</dbReference>
<organism evidence="2 3">
    <name type="scientific">Corynebacterium mastitidis</name>
    <dbReference type="NCBI Taxonomy" id="161890"/>
    <lineage>
        <taxon>Bacteria</taxon>
        <taxon>Bacillati</taxon>
        <taxon>Actinomycetota</taxon>
        <taxon>Actinomycetes</taxon>
        <taxon>Mycobacteriales</taxon>
        <taxon>Corynebacteriaceae</taxon>
        <taxon>Corynebacterium</taxon>
    </lineage>
</organism>
<protein>
    <recommendedName>
        <fullName evidence="4">YqgE/AlgH family protein</fullName>
    </recommendedName>
</protein>
<gene>
    <name evidence="2" type="ORF">CXB45_08860</name>
</gene>
<dbReference type="EMBL" id="PJAF01000028">
    <property type="protein sequence ID" value="PKF68069.1"/>
    <property type="molecule type" value="Genomic_DNA"/>
</dbReference>
<evidence type="ECO:0000313" key="2">
    <source>
        <dbReference type="EMBL" id="PKF68069.1"/>
    </source>
</evidence>
<dbReference type="Proteomes" id="UP000233249">
    <property type="component" value="Unassembled WGS sequence"/>
</dbReference>
<sequence>MVGAAEVTSGGRRRPVAEEYYADRLFNALERNDPAPGMLLVAAPGMESEGFARSVVLVIEHNDALTFGVNLASRSDVAVHNVMPEWVELVAKPQALYIGGPLQQQSVVGVGVPAQGVEVEAHPYLNRLANRLAMVDLRAEPEALRGDLEGMRLFAGYAEWGPGQLLEEIERGDWYVAPALPSDVVAPGRSDLWSEVMRRQPMPLPLFSTYPVDAGEN</sequence>
<reference evidence="2 3" key="1">
    <citation type="submission" date="2017-12" db="EMBL/GenBank/DDBJ databases">
        <title>Corynebacterium mastitidis 16-1433 Genome.</title>
        <authorList>
            <person name="Gulvik C.A."/>
        </authorList>
    </citation>
    <scope>NUCLEOTIDE SEQUENCE [LARGE SCALE GENOMIC DNA]</scope>
    <source>
        <strain evidence="2 3">16-1433</strain>
    </source>
</reference>
<dbReference type="PANTHER" id="PTHR30327:SF1">
    <property type="entry name" value="UPF0301 PROTEIN YQGE"/>
    <property type="match status" value="1"/>
</dbReference>
<dbReference type="AlphaFoldDB" id="A0A2N0X5T6"/>
<name>A0A2N0X5T6_9CORY</name>
<dbReference type="NCBIfam" id="NF001272">
    <property type="entry name" value="PRK00228.2-4"/>
    <property type="match status" value="1"/>
</dbReference>
<comment type="caution">
    <text evidence="2">The sequence shown here is derived from an EMBL/GenBank/DDBJ whole genome shotgun (WGS) entry which is preliminary data.</text>
</comment>
<dbReference type="Gene3D" id="3.40.1740.10">
    <property type="entry name" value="VC0467-like"/>
    <property type="match status" value="1"/>
</dbReference>
<dbReference type="PANTHER" id="PTHR30327">
    <property type="entry name" value="UNCHARACTERIZED PROTEIN YQGE"/>
    <property type="match status" value="1"/>
</dbReference>
<dbReference type="OrthoDB" id="9807486at2"/>
<dbReference type="STRING" id="1121365.GCA_000375365_00866"/>
<dbReference type="RefSeq" id="WP_101174104.1">
    <property type="nucleotide sequence ID" value="NZ_JAKRKB010000006.1"/>
</dbReference>